<reference evidence="17 18" key="1">
    <citation type="submission" date="2019-01" db="EMBL/GenBank/DDBJ databases">
        <authorList>
            <person name="Chen W.-M."/>
        </authorList>
    </citation>
    <scope>NUCLEOTIDE SEQUENCE [LARGE SCALE GENOMIC DNA]</scope>
    <source>
        <strain evidence="17 18">ICH-3</strain>
    </source>
</reference>
<keyword evidence="7 12" id="KW-0521">NADP</keyword>
<gene>
    <name evidence="17" type="primary">gndA</name>
    <name evidence="17" type="ORF">ENE75_09950</name>
</gene>
<comment type="similarity">
    <text evidence="3 12 15">Belongs to the 6-phosphogluconate dehydrogenase family.</text>
</comment>
<dbReference type="UniPathway" id="UPA00115">
    <property type="reaction ID" value="UER00410"/>
</dbReference>
<evidence type="ECO:0000313" key="18">
    <source>
        <dbReference type="Proteomes" id="UP000288178"/>
    </source>
</evidence>
<evidence type="ECO:0000313" key="17">
    <source>
        <dbReference type="EMBL" id="RVT52727.1"/>
    </source>
</evidence>
<dbReference type="GO" id="GO:0050661">
    <property type="term" value="F:NADP binding"/>
    <property type="evidence" value="ECO:0007669"/>
    <property type="project" value="InterPro"/>
</dbReference>
<evidence type="ECO:0000256" key="13">
    <source>
        <dbReference type="PIRSR" id="PIRSR000109-1"/>
    </source>
</evidence>
<feature type="binding site" evidence="14">
    <location>
        <position position="445"/>
    </location>
    <ligand>
        <name>substrate</name>
        <note>ligand shared between dimeric partners</note>
    </ligand>
</feature>
<dbReference type="GO" id="GO:0006098">
    <property type="term" value="P:pentose-phosphate shunt"/>
    <property type="evidence" value="ECO:0007669"/>
    <property type="project" value="UniProtKB-UniPathway"/>
</dbReference>
<evidence type="ECO:0000256" key="7">
    <source>
        <dbReference type="ARBA" id="ARBA00022857"/>
    </source>
</evidence>
<feature type="binding site" evidence="14">
    <location>
        <position position="451"/>
    </location>
    <ligand>
        <name>substrate</name>
        <note>ligand shared between dimeric partners</note>
    </ligand>
</feature>
<evidence type="ECO:0000256" key="12">
    <source>
        <dbReference type="PIRNR" id="PIRNR000109"/>
    </source>
</evidence>
<dbReference type="InterPro" id="IPR006115">
    <property type="entry name" value="6PGDH_NADP-bd"/>
</dbReference>
<evidence type="ECO:0000256" key="2">
    <source>
        <dbReference type="ARBA" id="ARBA00004874"/>
    </source>
</evidence>
<evidence type="ECO:0000256" key="5">
    <source>
        <dbReference type="ARBA" id="ARBA00013011"/>
    </source>
</evidence>
<feature type="active site" description="Proton acceptor" evidence="13">
    <location>
        <position position="185"/>
    </location>
</feature>
<evidence type="ECO:0000256" key="4">
    <source>
        <dbReference type="ARBA" id="ARBA00011738"/>
    </source>
</evidence>
<dbReference type="EC" id="1.1.1.44" evidence="5 12"/>
<sequence length="473" mass="48688">MTPLQDFALVGLGVMGRNLALNLAGHGITLAVHDQDAAAVARCVDAVAAVGPAATGHATLASLVAALKRPRRLLMMVNAGAPVDAVLDGLRPLLEPGDIVVDGGNSHWPDTERRAAAWAAHGLHFVGAGISGGEEGARTGPAIMPGGSAEAWAALRPVFEAIAAKVDGEPCVSHIGPGGAGHFVKMVHNGIEYADMQLIGEAYALLQAAGLDADAMAAVFRRWNTGVLQSYLIEITGLILATRDPESGAPIVDVIQDRAGQKGTGRWTLVAGAEQGVPIGTMTAAVDARLLSALKDARVAASTRLAGPPGRITGVEPAAWADQVAQALYASKIVAYAQGLALLQAASQAKGWGLDLAAIARLWRGGCIIRARFLGRVAAAGAGAADLLQVPYFVDALAGAQAAWRSVVATAVQAGVPLPAMGAALAHHDMARSARLPANLLQAQRDFFGAHTYERTDRPAGQMFHTTWPATVS</sequence>
<dbReference type="InterPro" id="IPR013328">
    <property type="entry name" value="6PGD_dom2"/>
</dbReference>
<proteinExistence type="inferred from homology"/>
<dbReference type="SUPFAM" id="SSF51735">
    <property type="entry name" value="NAD(P)-binding Rossmann-fold domains"/>
    <property type="match status" value="1"/>
</dbReference>
<dbReference type="GO" id="GO:0004616">
    <property type="term" value="F:phosphogluconate dehydrogenase (decarboxylating) activity"/>
    <property type="evidence" value="ECO:0007669"/>
    <property type="project" value="UniProtKB-EC"/>
</dbReference>
<comment type="catalytic activity">
    <reaction evidence="11 12 15">
        <text>6-phospho-D-gluconate + NADP(+) = D-ribulose 5-phosphate + CO2 + NADPH</text>
        <dbReference type="Rhea" id="RHEA:10116"/>
        <dbReference type="ChEBI" id="CHEBI:16526"/>
        <dbReference type="ChEBI" id="CHEBI:57783"/>
        <dbReference type="ChEBI" id="CHEBI:58121"/>
        <dbReference type="ChEBI" id="CHEBI:58349"/>
        <dbReference type="ChEBI" id="CHEBI:58759"/>
        <dbReference type="EC" id="1.1.1.44"/>
    </reaction>
</comment>
<dbReference type="PRINTS" id="PR00076">
    <property type="entry name" value="6PGDHDRGNASE"/>
</dbReference>
<evidence type="ECO:0000256" key="8">
    <source>
        <dbReference type="ARBA" id="ARBA00023002"/>
    </source>
</evidence>
<evidence type="ECO:0000259" key="16">
    <source>
        <dbReference type="SMART" id="SM01350"/>
    </source>
</evidence>
<dbReference type="SMART" id="SM01350">
    <property type="entry name" value="6PGD"/>
    <property type="match status" value="1"/>
</dbReference>
<dbReference type="AlphaFoldDB" id="A0A3S2TNX9"/>
<feature type="binding site" description="in other chain" evidence="14">
    <location>
        <begin position="188"/>
        <end position="189"/>
    </location>
    <ligand>
        <name>substrate</name>
        <note>ligand shared between dimeric partners</note>
    </ligand>
</feature>
<dbReference type="FunFam" id="1.20.5.320:FF:000001">
    <property type="entry name" value="6-phosphogluconate dehydrogenase, decarboxylating"/>
    <property type="match status" value="1"/>
</dbReference>
<dbReference type="InterPro" id="IPR006183">
    <property type="entry name" value="Pgluconate_DH"/>
</dbReference>
<evidence type="ECO:0000256" key="1">
    <source>
        <dbReference type="ARBA" id="ARBA00002526"/>
    </source>
</evidence>
<dbReference type="SUPFAM" id="SSF48179">
    <property type="entry name" value="6-phosphogluconate dehydrogenase C-terminal domain-like"/>
    <property type="match status" value="1"/>
</dbReference>
<dbReference type="Pfam" id="PF00393">
    <property type="entry name" value="6PGD"/>
    <property type="match status" value="1"/>
</dbReference>
<feature type="binding site" description="in other chain" evidence="14">
    <location>
        <position position="105"/>
    </location>
    <ligand>
        <name>substrate</name>
        <note>ligand shared between dimeric partners</note>
    </ligand>
</feature>
<keyword evidence="10 12" id="KW-0570">Pentose shunt</keyword>
<dbReference type="Gene3D" id="1.10.1040.10">
    <property type="entry name" value="N-(1-d-carboxylethyl)-l-norvaline Dehydrogenase, domain 2"/>
    <property type="match status" value="1"/>
</dbReference>
<comment type="function">
    <text evidence="1 12">Catalyzes the oxidative decarboxylation of 6-phosphogluconate to ribulose 5-phosphate and CO(2), with concomitant reduction of NADP to NADPH.</text>
</comment>
<feature type="active site" description="Proton donor" evidence="13">
    <location>
        <position position="192"/>
    </location>
</feature>
<evidence type="ECO:0000256" key="9">
    <source>
        <dbReference type="ARBA" id="ARBA00023064"/>
    </source>
</evidence>
<dbReference type="InterPro" id="IPR006114">
    <property type="entry name" value="6PGDH_C"/>
</dbReference>
<dbReference type="OrthoDB" id="9804542at2"/>
<dbReference type="RefSeq" id="WP_128198099.1">
    <property type="nucleotide sequence ID" value="NZ_SACT01000002.1"/>
</dbReference>
<accession>A0A3S2TNX9</accession>
<feature type="domain" description="6-phosphogluconate dehydrogenase C-terminal" evidence="16">
    <location>
        <begin position="181"/>
        <end position="469"/>
    </location>
</feature>
<keyword evidence="8 12" id="KW-0560">Oxidoreductase</keyword>
<dbReference type="InterPro" id="IPR006113">
    <property type="entry name" value="6PGDH_Gnd/GntZ"/>
</dbReference>
<comment type="caution">
    <text evidence="17">The sequence shown here is derived from an EMBL/GenBank/DDBJ whole genome shotgun (WGS) entry which is preliminary data.</text>
</comment>
<feature type="binding site" description="in other chain" evidence="14">
    <location>
        <position position="262"/>
    </location>
    <ligand>
        <name>substrate</name>
        <note>ligand shared between dimeric partners</note>
    </ligand>
</feature>
<evidence type="ECO:0000256" key="14">
    <source>
        <dbReference type="PIRSR" id="PIRSR000109-2"/>
    </source>
</evidence>
<evidence type="ECO:0000256" key="3">
    <source>
        <dbReference type="ARBA" id="ARBA00008419"/>
    </source>
</evidence>
<keyword evidence="9 15" id="KW-0311">Gluconate utilization</keyword>
<name>A0A3S2TNX9_9BURK</name>
<keyword evidence="18" id="KW-1185">Reference proteome</keyword>
<dbReference type="InterPro" id="IPR006184">
    <property type="entry name" value="6PGdom_BS"/>
</dbReference>
<dbReference type="Proteomes" id="UP000288178">
    <property type="component" value="Unassembled WGS sequence"/>
</dbReference>
<dbReference type="InterPro" id="IPR008927">
    <property type="entry name" value="6-PGluconate_DH-like_C_sf"/>
</dbReference>
<feature type="binding site" description="in other chain" evidence="14">
    <location>
        <begin position="131"/>
        <end position="133"/>
    </location>
    <ligand>
        <name>substrate</name>
        <note>ligand shared between dimeric partners</note>
    </ligand>
</feature>
<dbReference type="Gene3D" id="3.40.50.720">
    <property type="entry name" value="NAD(P)-binding Rossmann-like Domain"/>
    <property type="match status" value="1"/>
</dbReference>
<evidence type="ECO:0000256" key="15">
    <source>
        <dbReference type="RuleBase" id="RU000485"/>
    </source>
</evidence>
<dbReference type="PANTHER" id="PTHR11811">
    <property type="entry name" value="6-PHOSPHOGLUCONATE DEHYDROGENASE"/>
    <property type="match status" value="1"/>
</dbReference>
<evidence type="ECO:0000256" key="10">
    <source>
        <dbReference type="ARBA" id="ARBA00023126"/>
    </source>
</evidence>
<dbReference type="Pfam" id="PF03446">
    <property type="entry name" value="NAD_binding_2"/>
    <property type="match status" value="1"/>
</dbReference>
<dbReference type="NCBIfam" id="NF006765">
    <property type="entry name" value="PRK09287.1"/>
    <property type="match status" value="1"/>
</dbReference>
<organism evidence="17 18">
    <name type="scientific">Rubrivivax albus</name>
    <dbReference type="NCBI Taxonomy" id="2499835"/>
    <lineage>
        <taxon>Bacteria</taxon>
        <taxon>Pseudomonadati</taxon>
        <taxon>Pseudomonadota</taxon>
        <taxon>Betaproteobacteria</taxon>
        <taxon>Burkholderiales</taxon>
        <taxon>Sphaerotilaceae</taxon>
        <taxon>Rubrivivax</taxon>
    </lineage>
</organism>
<comment type="subunit">
    <text evidence="4 12">Homodimer.</text>
</comment>
<protein>
    <recommendedName>
        <fullName evidence="6 12">6-phosphogluconate dehydrogenase, decarboxylating</fullName>
        <ecNumber evidence="5 12">1.1.1.44</ecNumber>
    </recommendedName>
</protein>
<evidence type="ECO:0000256" key="6">
    <source>
        <dbReference type="ARBA" id="ARBA00018193"/>
    </source>
</evidence>
<dbReference type="NCBIfam" id="TIGR00873">
    <property type="entry name" value="gnd"/>
    <property type="match status" value="1"/>
</dbReference>
<comment type="pathway">
    <text evidence="2 12 15">Carbohydrate degradation; pentose phosphate pathway; D-ribulose 5-phosphate from D-glucose 6-phosphate (oxidative stage): step 3/3.</text>
</comment>
<dbReference type="FunFam" id="1.10.1040.10:FF:000032">
    <property type="entry name" value="6-phosphogluconate dehydrogenase, decarboxylating"/>
    <property type="match status" value="1"/>
</dbReference>
<feature type="binding site" description="in other chain" evidence="14">
    <location>
        <position position="193"/>
    </location>
    <ligand>
        <name>substrate</name>
        <note>ligand shared between dimeric partners</note>
    </ligand>
</feature>
<dbReference type="PROSITE" id="PS00461">
    <property type="entry name" value="6PGD"/>
    <property type="match status" value="1"/>
</dbReference>
<dbReference type="InterPro" id="IPR036291">
    <property type="entry name" value="NAD(P)-bd_dom_sf"/>
</dbReference>
<dbReference type="EMBL" id="SACT01000002">
    <property type="protein sequence ID" value="RVT52727.1"/>
    <property type="molecule type" value="Genomic_DNA"/>
</dbReference>
<feature type="binding site" description="in other chain" evidence="14">
    <location>
        <position position="289"/>
    </location>
    <ligand>
        <name>substrate</name>
        <note>ligand shared between dimeric partners</note>
    </ligand>
</feature>
<dbReference type="PIRSF" id="PIRSF000109">
    <property type="entry name" value="6PGD"/>
    <property type="match status" value="1"/>
</dbReference>
<evidence type="ECO:0000256" key="11">
    <source>
        <dbReference type="ARBA" id="ARBA00048640"/>
    </source>
</evidence>
<dbReference type="GO" id="GO:0019521">
    <property type="term" value="P:D-gluconate metabolic process"/>
    <property type="evidence" value="ECO:0007669"/>
    <property type="project" value="UniProtKB-KW"/>
</dbReference>
<dbReference type="Gene3D" id="1.20.5.320">
    <property type="entry name" value="6-Phosphogluconate Dehydrogenase, domain 3"/>
    <property type="match status" value="1"/>
</dbReference>